<evidence type="ECO:0000313" key="3">
    <source>
        <dbReference type="Proteomes" id="UP000532162"/>
    </source>
</evidence>
<sequence length="149" mass="16599">MAVEQHWLRLHELLGEHDEDAPSENTISELIRGFEYTRQETKRQRFFAIAAGVFAIATLVAVWQAIEANRARIVAETQRDRAQRILDQVVAAGNRSVQSLSLQVKKAKDKVSVDQASAPARETDLSGSTLNRANFLISQGIVLFEQGDP</sequence>
<evidence type="ECO:0000256" key="1">
    <source>
        <dbReference type="SAM" id="Phobius"/>
    </source>
</evidence>
<gene>
    <name evidence="2" type="ORF">HX900_34955</name>
</gene>
<keyword evidence="1" id="KW-1133">Transmembrane helix</keyword>
<name>A0A7Z0ZW93_9HYPH</name>
<dbReference type="EMBL" id="JACCPJ010000017">
    <property type="protein sequence ID" value="NZD66250.1"/>
    <property type="molecule type" value="Genomic_DNA"/>
</dbReference>
<accession>A0A7Z0ZW93</accession>
<organism evidence="2 3">
    <name type="scientific">Rhizobium changzhiense</name>
    <dbReference type="NCBI Taxonomy" id="2692317"/>
    <lineage>
        <taxon>Bacteria</taxon>
        <taxon>Pseudomonadati</taxon>
        <taxon>Pseudomonadota</taxon>
        <taxon>Alphaproteobacteria</taxon>
        <taxon>Hyphomicrobiales</taxon>
        <taxon>Rhizobiaceae</taxon>
        <taxon>Rhizobium/Agrobacterium group</taxon>
        <taxon>Rhizobium</taxon>
    </lineage>
</organism>
<dbReference type="AlphaFoldDB" id="A0A7Z0ZW93"/>
<comment type="caution">
    <text evidence="2">The sequence shown here is derived from an EMBL/GenBank/DDBJ whole genome shotgun (WGS) entry which is preliminary data.</text>
</comment>
<keyword evidence="1" id="KW-0472">Membrane</keyword>
<keyword evidence="1" id="KW-0812">Transmembrane</keyword>
<dbReference type="Proteomes" id="UP000532162">
    <property type="component" value="Unassembled WGS sequence"/>
</dbReference>
<feature type="non-terminal residue" evidence="2">
    <location>
        <position position="149"/>
    </location>
</feature>
<feature type="transmembrane region" description="Helical" evidence="1">
    <location>
        <begin position="46"/>
        <end position="66"/>
    </location>
</feature>
<proteinExistence type="predicted"/>
<evidence type="ECO:0000313" key="2">
    <source>
        <dbReference type="EMBL" id="NZD66250.1"/>
    </source>
</evidence>
<reference evidence="2 3" key="1">
    <citation type="submission" date="2020-07" db="EMBL/GenBank/DDBJ databases">
        <authorList>
            <person name="Sun Q."/>
        </authorList>
    </citation>
    <scope>NUCLEOTIDE SEQUENCE [LARGE SCALE GENOMIC DNA]</scope>
    <source>
        <strain evidence="2 3">WYCCWR 11290</strain>
    </source>
</reference>
<protein>
    <submittedName>
        <fullName evidence="2">Uncharacterized protein</fullName>
    </submittedName>
</protein>